<dbReference type="FunFam" id="3.30.2410.10:FF:000003">
    <property type="entry name" value="probable E3 ubiquitin-protein ligase HERC4 isoform X1"/>
    <property type="match status" value="1"/>
</dbReference>
<evidence type="ECO:0000256" key="4">
    <source>
        <dbReference type="PROSITE-ProRule" id="PRU00104"/>
    </source>
</evidence>
<evidence type="ECO:0000259" key="6">
    <source>
        <dbReference type="PROSITE" id="PS50237"/>
    </source>
</evidence>
<feature type="active site" description="Glycyl thioester intermediate" evidence="4">
    <location>
        <position position="969"/>
    </location>
</feature>
<dbReference type="InterPro" id="IPR051709">
    <property type="entry name" value="Ub-ligase/GTPase-reg"/>
</dbReference>
<keyword evidence="3 4" id="KW-0833">Ubl conjugation pathway</keyword>
<dbReference type="OrthoDB" id="5981550at2759"/>
<dbReference type="InterPro" id="IPR058923">
    <property type="entry name" value="RCC1-like_dom"/>
</dbReference>
<feature type="repeat" description="RCC1" evidence="5">
    <location>
        <begin position="139"/>
        <end position="191"/>
    </location>
</feature>
<dbReference type="Pfam" id="PF25390">
    <property type="entry name" value="WD40_RLD"/>
    <property type="match status" value="1"/>
</dbReference>
<evidence type="ECO:0000256" key="2">
    <source>
        <dbReference type="ARBA" id="ARBA00022737"/>
    </source>
</evidence>
<dbReference type="PRINTS" id="PR00633">
    <property type="entry name" value="RCCNDNSATION"/>
</dbReference>
<protein>
    <submittedName>
        <fullName evidence="8">Probable E3 ubiquitin-protein ligase HERC4 isoform X1</fullName>
    </submittedName>
</protein>
<dbReference type="GO" id="GO:0006511">
    <property type="term" value="P:ubiquitin-dependent protein catabolic process"/>
    <property type="evidence" value="ECO:0007669"/>
    <property type="project" value="TreeGrafter"/>
</dbReference>
<feature type="repeat" description="RCC1" evidence="5">
    <location>
        <begin position="296"/>
        <end position="351"/>
    </location>
</feature>
<dbReference type="GO" id="GO:0005737">
    <property type="term" value="C:cytoplasm"/>
    <property type="evidence" value="ECO:0007669"/>
    <property type="project" value="TreeGrafter"/>
</dbReference>
<dbReference type="Gene3D" id="3.90.1750.10">
    <property type="entry name" value="Hect, E3 ligase catalytic domains"/>
    <property type="match status" value="1"/>
</dbReference>
<dbReference type="GO" id="GO:0061630">
    <property type="term" value="F:ubiquitin protein ligase activity"/>
    <property type="evidence" value="ECO:0007669"/>
    <property type="project" value="TreeGrafter"/>
</dbReference>
<dbReference type="Gene3D" id="3.30.2160.10">
    <property type="entry name" value="Hect, E3 ligase catalytic domain"/>
    <property type="match status" value="1"/>
</dbReference>
<evidence type="ECO:0000256" key="3">
    <source>
        <dbReference type="ARBA" id="ARBA00022786"/>
    </source>
</evidence>
<keyword evidence="7" id="KW-1185">Reference proteome</keyword>
<evidence type="ECO:0000313" key="7">
    <source>
        <dbReference type="Proteomes" id="UP000504630"/>
    </source>
</evidence>
<dbReference type="InterPro" id="IPR000408">
    <property type="entry name" value="Reg_chr_condens"/>
</dbReference>
<evidence type="ECO:0000313" key="8">
    <source>
        <dbReference type="RefSeq" id="XP_029290712.1"/>
    </source>
</evidence>
<dbReference type="RefSeq" id="XP_029290712.1">
    <property type="nucleotide sequence ID" value="XM_029434852.1"/>
</dbReference>
<keyword evidence="2" id="KW-0677">Repeat</keyword>
<dbReference type="Pfam" id="PF00632">
    <property type="entry name" value="HECT"/>
    <property type="match status" value="1"/>
</dbReference>
<dbReference type="GeneID" id="115010302"/>
<name>A0A6J2Q0B0_COTGO</name>
<dbReference type="SUPFAM" id="SSF56204">
    <property type="entry name" value="Hect, E3 ligase catalytic domain"/>
    <property type="match status" value="1"/>
</dbReference>
<dbReference type="InterPro" id="IPR000569">
    <property type="entry name" value="HECT_dom"/>
</dbReference>
<feature type="repeat" description="RCC1" evidence="5">
    <location>
        <begin position="244"/>
        <end position="295"/>
    </location>
</feature>
<dbReference type="PANTHER" id="PTHR45622:SF73">
    <property type="entry name" value="E3 UBIQUITIN-PROTEIN LIGASE HERC4-LIKE ISOFORM X1-RELATED"/>
    <property type="match status" value="1"/>
</dbReference>
<evidence type="ECO:0000256" key="1">
    <source>
        <dbReference type="ARBA" id="ARBA00022679"/>
    </source>
</evidence>
<dbReference type="Proteomes" id="UP000504630">
    <property type="component" value="Chromosome 6"/>
</dbReference>
<sequence length="1000" mass="112737">MFSWGEDSQRGFRLKHGSCINSPATADGRHVNLGYHVTDLSAAHNVLAFVKSNGNSFIIRTNESKDGTRVRGKQKFVKCKEKIKAVSCGDDMVTLLSERGQVLCVDTTLIPRPLKALCNIAVSQVACGSQHSVALTTDGQVYTWGQGSRGQLGLGKCKPNIDSPQHLRSLSAIPLVQVAAGGEQSFALSVSGAVFGWGRNECGQLGLGDTTDRRTPTLVHCLNMKKTVHISCGKDHTAVLTKDSAVFTFGSGKYGQLGHNSFSDELRPRLVAELWGAKVIKTACGRHHTLVLTDSKRVYSFGCGEQGQLGHGEESHPSVPLPVQLPQDPTDDPKIRNIFAGGNCTFATCPSDEDVHEGANTDTVNKVTKSLDDMIDKWTAECDSKSWKKIKLEIHRMFSSASCVNTSFLEQSNDKHFQTSTKYSGLNLSFARHAFKKLVQKDNVFAEVEAAVLHLVPSLDEKPVGVEGLRIFLLLNELLHAIQTHKQERTSIKLAEAVAAAVINLSADSLQVIADWWASQPSSTMVKHVKVWKQALSVILSYQPVPRNSGVRNLLRVLQYMYNANSRTAEPQRMPESDFYLLIDKDFLIEDLHLWRLRSQYKNVHHQPLILCSFPAVMDLESKKFVFDLNANCTKLEAVDFFWEFDVQFFEVEVKRASVLKDAFEHLASADHSDYKYPLMVDFDETYTVNDDISLSRKDFFYEVFHEMVSAETGMFIYNDSETLAWFPSRATQEDQRYFHFGVLCGLALYNQCIIHLPFPLALFKKLLGAKPSLEDMMEFSPSLGKRLQNILDYTDDVIEILYMDFSINWDGTDVELDPENPGKPMTGQNKKQFVDAYVSHAFNKSVEGVFQEFKRGFFQVCDQDLVKLFQPKELQEVLVGKSFHDWAKLKQATGYEGEYNTTPPHPTIQMFWEVFDDLTEDQKKAFLWFVTGFERVPILDMEKIKMTVTVQNVPDGSYDQYHPETHTCFSVLELPLYSTKEIMHTRLTEVLSSNKRIFK</sequence>
<accession>A0A6J2Q0B0</accession>
<dbReference type="PROSITE" id="PS50237">
    <property type="entry name" value="HECT"/>
    <property type="match status" value="1"/>
</dbReference>
<dbReference type="InParanoid" id="A0A6J2Q0B0"/>
<feature type="domain" description="HECT" evidence="6">
    <location>
        <begin position="671"/>
        <end position="1000"/>
    </location>
</feature>
<feature type="repeat" description="RCC1" evidence="5">
    <location>
        <begin position="192"/>
        <end position="243"/>
    </location>
</feature>
<dbReference type="InterPro" id="IPR035983">
    <property type="entry name" value="Hect_E3_ubiquitin_ligase"/>
</dbReference>
<dbReference type="AlphaFoldDB" id="A0A6J2Q0B0"/>
<dbReference type="SMART" id="SM00119">
    <property type="entry name" value="HECTc"/>
    <property type="match status" value="1"/>
</dbReference>
<dbReference type="KEGG" id="cgob:115010302"/>
<organism evidence="7 8">
    <name type="scientific">Cottoperca gobio</name>
    <name type="common">Frogmouth</name>
    <name type="synonym">Aphritis gobio</name>
    <dbReference type="NCBI Taxonomy" id="56716"/>
    <lineage>
        <taxon>Eukaryota</taxon>
        <taxon>Metazoa</taxon>
        <taxon>Chordata</taxon>
        <taxon>Craniata</taxon>
        <taxon>Vertebrata</taxon>
        <taxon>Euteleostomi</taxon>
        <taxon>Actinopterygii</taxon>
        <taxon>Neopterygii</taxon>
        <taxon>Teleostei</taxon>
        <taxon>Neoteleostei</taxon>
        <taxon>Acanthomorphata</taxon>
        <taxon>Eupercaria</taxon>
        <taxon>Perciformes</taxon>
        <taxon>Notothenioidei</taxon>
        <taxon>Bovichtidae</taxon>
        <taxon>Cottoperca</taxon>
    </lineage>
</organism>
<dbReference type="PROSITE" id="PS00626">
    <property type="entry name" value="RCC1_2"/>
    <property type="match status" value="2"/>
</dbReference>
<evidence type="ECO:0000256" key="5">
    <source>
        <dbReference type="PROSITE-ProRule" id="PRU00235"/>
    </source>
</evidence>
<dbReference type="GO" id="GO:0016567">
    <property type="term" value="P:protein ubiquitination"/>
    <property type="evidence" value="ECO:0007669"/>
    <property type="project" value="TreeGrafter"/>
</dbReference>
<dbReference type="PROSITE" id="PS50012">
    <property type="entry name" value="RCC1_3"/>
    <property type="match status" value="5"/>
</dbReference>
<gene>
    <name evidence="8" type="primary">LOC115010302</name>
</gene>
<dbReference type="SUPFAM" id="SSF50985">
    <property type="entry name" value="RCC1/BLIP-II"/>
    <property type="match status" value="1"/>
</dbReference>
<proteinExistence type="predicted"/>
<dbReference type="PANTHER" id="PTHR45622">
    <property type="entry name" value="UBIQUITIN-PROTEIN LIGASE E3A-RELATED"/>
    <property type="match status" value="1"/>
</dbReference>
<keyword evidence="1" id="KW-0808">Transferase</keyword>
<reference evidence="8" key="1">
    <citation type="submission" date="2025-08" db="UniProtKB">
        <authorList>
            <consortium name="RefSeq"/>
        </authorList>
    </citation>
    <scope>IDENTIFICATION</scope>
</reference>
<dbReference type="Gene3D" id="2.130.10.30">
    <property type="entry name" value="Regulator of chromosome condensation 1/beta-lactamase-inhibitor protein II"/>
    <property type="match status" value="1"/>
</dbReference>
<feature type="repeat" description="RCC1" evidence="5">
    <location>
        <begin position="89"/>
        <end position="138"/>
    </location>
</feature>
<dbReference type="Gene3D" id="3.30.2410.10">
    <property type="entry name" value="Hect, E3 ligase catalytic domain"/>
    <property type="match status" value="1"/>
</dbReference>
<dbReference type="InterPro" id="IPR009091">
    <property type="entry name" value="RCC1/BLIP-II"/>
</dbReference>